<feature type="compositionally biased region" description="Acidic residues" evidence="2">
    <location>
        <begin position="103"/>
        <end position="112"/>
    </location>
</feature>
<name>A0ABR2JSA1_9EUKA</name>
<feature type="compositionally biased region" description="Polar residues" evidence="2">
    <location>
        <begin position="206"/>
        <end position="215"/>
    </location>
</feature>
<sequence>MWYEENNQFIRAPTPKTFDTMVQNLEDGDSVMFQSISLPSTKKQENVNNTSSSTKNDINSNNGSHNSSAWKSILNTQEEDKPKGRSSSTMATISPSGLKQYDDGDDDDDDYNDDEEIRQIKRQITQAEIENARRDKMIQSKDEQIESLQRQIKSLQGSPARATTSQSRRPVNDSDLIQFYKNQYETTLSNYQKLKEVLSLSANVCSNTSTKQAQSARPARKLVKKQ</sequence>
<evidence type="ECO:0000256" key="2">
    <source>
        <dbReference type="SAM" id="MobiDB-lite"/>
    </source>
</evidence>
<feature type="region of interest" description="Disordered" evidence="2">
    <location>
        <begin position="206"/>
        <end position="226"/>
    </location>
</feature>
<dbReference type="Proteomes" id="UP001470230">
    <property type="component" value="Unassembled WGS sequence"/>
</dbReference>
<feature type="compositionally biased region" description="Polar residues" evidence="2">
    <location>
        <begin position="85"/>
        <end position="97"/>
    </location>
</feature>
<keyword evidence="4" id="KW-1185">Reference proteome</keyword>
<comment type="caution">
    <text evidence="3">The sequence shown here is derived from an EMBL/GenBank/DDBJ whole genome shotgun (WGS) entry which is preliminary data.</text>
</comment>
<accession>A0ABR2JSA1</accession>
<protein>
    <submittedName>
        <fullName evidence="3">Uncharacterized protein</fullName>
    </submittedName>
</protein>
<reference evidence="3 4" key="1">
    <citation type="submission" date="2024-04" db="EMBL/GenBank/DDBJ databases">
        <title>Tritrichomonas musculus Genome.</title>
        <authorList>
            <person name="Alves-Ferreira E."/>
            <person name="Grigg M."/>
            <person name="Lorenzi H."/>
            <person name="Galac M."/>
        </authorList>
    </citation>
    <scope>NUCLEOTIDE SEQUENCE [LARGE SCALE GENOMIC DNA]</scope>
    <source>
        <strain evidence="3 4">EAF2021</strain>
    </source>
</reference>
<dbReference type="EMBL" id="JAPFFF010000010">
    <property type="protein sequence ID" value="KAK8881503.1"/>
    <property type="molecule type" value="Genomic_DNA"/>
</dbReference>
<feature type="region of interest" description="Disordered" evidence="2">
    <location>
        <begin position="33"/>
        <end position="112"/>
    </location>
</feature>
<evidence type="ECO:0000313" key="3">
    <source>
        <dbReference type="EMBL" id="KAK8881503.1"/>
    </source>
</evidence>
<proteinExistence type="predicted"/>
<feature type="coiled-coil region" evidence="1">
    <location>
        <begin position="138"/>
        <end position="197"/>
    </location>
</feature>
<evidence type="ECO:0000313" key="4">
    <source>
        <dbReference type="Proteomes" id="UP001470230"/>
    </source>
</evidence>
<keyword evidence="1" id="KW-0175">Coiled coil</keyword>
<feature type="compositionally biased region" description="Polar residues" evidence="2">
    <location>
        <begin position="33"/>
        <end position="76"/>
    </location>
</feature>
<gene>
    <name evidence="3" type="ORF">M9Y10_004239</name>
</gene>
<organism evidence="3 4">
    <name type="scientific">Tritrichomonas musculus</name>
    <dbReference type="NCBI Taxonomy" id="1915356"/>
    <lineage>
        <taxon>Eukaryota</taxon>
        <taxon>Metamonada</taxon>
        <taxon>Parabasalia</taxon>
        <taxon>Tritrichomonadida</taxon>
        <taxon>Tritrichomonadidae</taxon>
        <taxon>Tritrichomonas</taxon>
    </lineage>
</organism>
<evidence type="ECO:0000256" key="1">
    <source>
        <dbReference type="SAM" id="Coils"/>
    </source>
</evidence>